<gene>
    <name evidence="3" type="ORF">C8F04DRAFT_1093813</name>
</gene>
<name>A0AAD6X2U6_9AGAR</name>
<sequence length="352" mass="40241">MIEGAWDPIIIDQEVTLIMDDGWIRVNSAKVADTYRRQIYADWPARRSWMAQARHIFNRPNMTSNFEDYVFVDTVDYLLKLSKRGEDLPQGYLFLCPLDDLQSDSLASFRTPDCPAYWSLDPSGVERLSAEEEKNHEFPEFEFTMNLRGRSWDDRVYTGIRQFHEAKGFDPYGQEFGLEVENSLYQVSNDQETPFGHVEEDDTGDDYSGANKYYSDGEDQEYAVDSPSDSESSEGSNRNDLSECEDVIPRNEHSDGNRKHNEVEASSRKTTSQVELSSSESKADFNPNSEAATVRVEDIPECPRLEELQFFTPSQTWNIIMFVQLSLMILLGTFSLLARVTPLLQGTTDATE</sequence>
<feature type="region of interest" description="Disordered" evidence="1">
    <location>
        <begin position="193"/>
        <end position="289"/>
    </location>
</feature>
<feature type="compositionally biased region" description="Basic and acidic residues" evidence="1">
    <location>
        <begin position="247"/>
        <end position="267"/>
    </location>
</feature>
<evidence type="ECO:0000256" key="1">
    <source>
        <dbReference type="SAM" id="MobiDB-lite"/>
    </source>
</evidence>
<keyword evidence="2" id="KW-0812">Transmembrane</keyword>
<feature type="compositionally biased region" description="Low complexity" evidence="1">
    <location>
        <begin position="225"/>
        <end position="236"/>
    </location>
</feature>
<evidence type="ECO:0000313" key="4">
    <source>
        <dbReference type="Proteomes" id="UP001218188"/>
    </source>
</evidence>
<proteinExistence type="predicted"/>
<feature type="compositionally biased region" description="Polar residues" evidence="1">
    <location>
        <begin position="268"/>
        <end position="289"/>
    </location>
</feature>
<dbReference type="AlphaFoldDB" id="A0AAD6X2U6"/>
<protein>
    <submittedName>
        <fullName evidence="3">Uncharacterized protein</fullName>
    </submittedName>
</protein>
<organism evidence="3 4">
    <name type="scientific">Mycena alexandri</name>
    <dbReference type="NCBI Taxonomy" id="1745969"/>
    <lineage>
        <taxon>Eukaryota</taxon>
        <taxon>Fungi</taxon>
        <taxon>Dikarya</taxon>
        <taxon>Basidiomycota</taxon>
        <taxon>Agaricomycotina</taxon>
        <taxon>Agaricomycetes</taxon>
        <taxon>Agaricomycetidae</taxon>
        <taxon>Agaricales</taxon>
        <taxon>Marasmiineae</taxon>
        <taxon>Mycenaceae</taxon>
        <taxon>Mycena</taxon>
    </lineage>
</organism>
<evidence type="ECO:0000256" key="2">
    <source>
        <dbReference type="SAM" id="Phobius"/>
    </source>
</evidence>
<keyword evidence="2" id="KW-1133">Transmembrane helix</keyword>
<keyword evidence="2" id="KW-0472">Membrane</keyword>
<feature type="transmembrane region" description="Helical" evidence="2">
    <location>
        <begin position="317"/>
        <end position="338"/>
    </location>
</feature>
<evidence type="ECO:0000313" key="3">
    <source>
        <dbReference type="EMBL" id="KAJ7036908.1"/>
    </source>
</evidence>
<dbReference type="Proteomes" id="UP001218188">
    <property type="component" value="Unassembled WGS sequence"/>
</dbReference>
<accession>A0AAD6X2U6</accession>
<reference evidence="3" key="1">
    <citation type="submission" date="2023-03" db="EMBL/GenBank/DDBJ databases">
        <title>Massive genome expansion in bonnet fungi (Mycena s.s.) driven by repeated elements and novel gene families across ecological guilds.</title>
        <authorList>
            <consortium name="Lawrence Berkeley National Laboratory"/>
            <person name="Harder C.B."/>
            <person name="Miyauchi S."/>
            <person name="Viragh M."/>
            <person name="Kuo A."/>
            <person name="Thoen E."/>
            <person name="Andreopoulos B."/>
            <person name="Lu D."/>
            <person name="Skrede I."/>
            <person name="Drula E."/>
            <person name="Henrissat B."/>
            <person name="Morin E."/>
            <person name="Kohler A."/>
            <person name="Barry K."/>
            <person name="LaButti K."/>
            <person name="Morin E."/>
            <person name="Salamov A."/>
            <person name="Lipzen A."/>
            <person name="Mereny Z."/>
            <person name="Hegedus B."/>
            <person name="Baldrian P."/>
            <person name="Stursova M."/>
            <person name="Weitz H."/>
            <person name="Taylor A."/>
            <person name="Grigoriev I.V."/>
            <person name="Nagy L.G."/>
            <person name="Martin F."/>
            <person name="Kauserud H."/>
        </authorList>
    </citation>
    <scope>NUCLEOTIDE SEQUENCE</scope>
    <source>
        <strain evidence="3">CBHHK200</strain>
    </source>
</reference>
<keyword evidence="4" id="KW-1185">Reference proteome</keyword>
<comment type="caution">
    <text evidence="3">The sequence shown here is derived from an EMBL/GenBank/DDBJ whole genome shotgun (WGS) entry which is preliminary data.</text>
</comment>
<dbReference type="EMBL" id="JARJCM010000040">
    <property type="protein sequence ID" value="KAJ7036908.1"/>
    <property type="molecule type" value="Genomic_DNA"/>
</dbReference>